<evidence type="ECO:0000256" key="4">
    <source>
        <dbReference type="ARBA" id="ARBA00005517"/>
    </source>
</evidence>
<dbReference type="GO" id="GO:0030170">
    <property type="term" value="F:pyridoxal phosphate binding"/>
    <property type="evidence" value="ECO:0007669"/>
    <property type="project" value="InterPro"/>
</dbReference>
<comment type="catalytic activity">
    <reaction evidence="10">
        <text>O-phospho-L-homoserine + H2O = L-threonine + phosphate</text>
        <dbReference type="Rhea" id="RHEA:10840"/>
        <dbReference type="ChEBI" id="CHEBI:15377"/>
        <dbReference type="ChEBI" id="CHEBI:43474"/>
        <dbReference type="ChEBI" id="CHEBI:57590"/>
        <dbReference type="ChEBI" id="CHEBI:57926"/>
        <dbReference type="EC" id="4.2.3.1"/>
    </reaction>
</comment>
<evidence type="ECO:0000256" key="1">
    <source>
        <dbReference type="ARBA" id="ARBA00001933"/>
    </source>
</evidence>
<protein>
    <recommendedName>
        <fullName evidence="6 11">Threonine synthase</fullName>
        <ecNumber evidence="5 11">4.2.3.1</ecNumber>
    </recommendedName>
</protein>
<proteinExistence type="inferred from homology"/>
<evidence type="ECO:0000256" key="10">
    <source>
        <dbReference type="ARBA" id="ARBA00049144"/>
    </source>
</evidence>
<feature type="domain" description="Tryptophan synthase beta chain-like PALP" evidence="13">
    <location>
        <begin position="91"/>
        <end position="310"/>
    </location>
</feature>
<dbReference type="GO" id="GO:0004795">
    <property type="term" value="F:threonine synthase activity"/>
    <property type="evidence" value="ECO:0007669"/>
    <property type="project" value="UniProtKB-UniRule"/>
</dbReference>
<comment type="function">
    <text evidence="2">Catalyzes the gamma-elimination of phosphate from L-phosphohomoserine and the beta-addition of water to produce L-threonine.</text>
</comment>
<evidence type="ECO:0000256" key="7">
    <source>
        <dbReference type="ARBA" id="ARBA00022605"/>
    </source>
</evidence>
<evidence type="ECO:0000256" key="9">
    <source>
        <dbReference type="ARBA" id="ARBA00022898"/>
    </source>
</evidence>
<dbReference type="SUPFAM" id="SSF53686">
    <property type="entry name" value="Tryptophan synthase beta subunit-like PLP-dependent enzymes"/>
    <property type="match status" value="1"/>
</dbReference>
<keyword evidence="7" id="KW-0028">Amino-acid biosynthesis</keyword>
<gene>
    <name evidence="15" type="primary">thrC</name>
    <name evidence="15" type="ORF">NSA23_08610</name>
</gene>
<dbReference type="EC" id="4.2.3.1" evidence="5 11"/>
<dbReference type="InterPro" id="IPR001926">
    <property type="entry name" value="TrpB-like_PALP"/>
</dbReference>
<dbReference type="AlphaFoldDB" id="A0A9X2MHK9"/>
<keyword evidence="16" id="KW-1185">Reference proteome</keyword>
<reference evidence="15" key="1">
    <citation type="submission" date="2022-07" db="EMBL/GenBank/DDBJ databases">
        <title>Enhanced cultured diversity of the mouse gut microbiota enables custom-made synthetic communities.</title>
        <authorList>
            <person name="Afrizal A."/>
        </authorList>
    </citation>
    <scope>NUCLEOTIDE SEQUENCE</scope>
    <source>
        <strain evidence="15">DSM 29482</strain>
    </source>
</reference>
<evidence type="ECO:0000256" key="6">
    <source>
        <dbReference type="ARBA" id="ARBA00018679"/>
    </source>
</evidence>
<evidence type="ECO:0000256" key="11">
    <source>
        <dbReference type="NCBIfam" id="TIGR00260"/>
    </source>
</evidence>
<comment type="caution">
    <text evidence="15">The sequence shown here is derived from an EMBL/GenBank/DDBJ whole genome shotgun (WGS) entry which is preliminary data.</text>
</comment>
<dbReference type="CDD" id="cd01560">
    <property type="entry name" value="Thr-synth_2"/>
    <property type="match status" value="1"/>
</dbReference>
<dbReference type="InterPro" id="IPR004450">
    <property type="entry name" value="Thr_synthase-like"/>
</dbReference>
<dbReference type="InterPro" id="IPR029144">
    <property type="entry name" value="Thr_synth_N"/>
</dbReference>
<dbReference type="Pfam" id="PF00291">
    <property type="entry name" value="PALP"/>
    <property type="match status" value="1"/>
</dbReference>
<evidence type="ECO:0000313" key="16">
    <source>
        <dbReference type="Proteomes" id="UP001142078"/>
    </source>
</evidence>
<dbReference type="GO" id="GO:0009088">
    <property type="term" value="P:threonine biosynthetic process"/>
    <property type="evidence" value="ECO:0007669"/>
    <property type="project" value="UniProtKB-UniRule"/>
</dbReference>
<evidence type="ECO:0000256" key="5">
    <source>
        <dbReference type="ARBA" id="ARBA00013028"/>
    </source>
</evidence>
<dbReference type="OrthoDB" id="9763107at2"/>
<keyword evidence="15" id="KW-0456">Lyase</keyword>
<evidence type="ECO:0000256" key="3">
    <source>
        <dbReference type="ARBA" id="ARBA00004979"/>
    </source>
</evidence>
<dbReference type="GO" id="GO:0005737">
    <property type="term" value="C:cytoplasm"/>
    <property type="evidence" value="ECO:0007669"/>
    <property type="project" value="TreeGrafter"/>
</dbReference>
<organism evidence="15 16">
    <name type="scientific">Anaerosalibacter massiliensis</name>
    <dbReference type="NCBI Taxonomy" id="1347392"/>
    <lineage>
        <taxon>Bacteria</taxon>
        <taxon>Bacillati</taxon>
        <taxon>Bacillota</taxon>
        <taxon>Tissierellia</taxon>
        <taxon>Tissierellales</taxon>
        <taxon>Sporanaerobacteraceae</taxon>
        <taxon>Anaerosalibacter</taxon>
    </lineage>
</organism>
<dbReference type="InterPro" id="IPR000634">
    <property type="entry name" value="Ser/Thr_deHydtase_PyrdxlP-BS"/>
</dbReference>
<comment type="similarity">
    <text evidence="4">Belongs to the threonine synthase family.</text>
</comment>
<dbReference type="NCBIfam" id="TIGR00260">
    <property type="entry name" value="thrC"/>
    <property type="match status" value="1"/>
</dbReference>
<dbReference type="PROSITE" id="PS00165">
    <property type="entry name" value="DEHYDRATASE_SER_THR"/>
    <property type="match status" value="1"/>
</dbReference>
<dbReference type="RefSeq" id="WP_042682782.1">
    <property type="nucleotide sequence ID" value="NZ_CABKTM010000049.1"/>
</dbReference>
<dbReference type="PANTHER" id="PTHR43515:SF1">
    <property type="entry name" value="THREONINE SYNTHASE-LIKE 1"/>
    <property type="match status" value="1"/>
</dbReference>
<dbReference type="InterPro" id="IPR036052">
    <property type="entry name" value="TrpB-like_PALP_sf"/>
</dbReference>
<comment type="cofactor">
    <cofactor evidence="1 12">
        <name>pyridoxal 5'-phosphate</name>
        <dbReference type="ChEBI" id="CHEBI:597326"/>
    </cofactor>
</comment>
<dbReference type="Gene3D" id="3.90.1380.10">
    <property type="entry name" value="Threonine synthase, N-terminal domain"/>
    <property type="match status" value="1"/>
</dbReference>
<evidence type="ECO:0000256" key="2">
    <source>
        <dbReference type="ARBA" id="ARBA00003648"/>
    </source>
</evidence>
<evidence type="ECO:0000256" key="12">
    <source>
        <dbReference type="PIRSR" id="PIRSR604450-51"/>
    </source>
</evidence>
<keyword evidence="9 12" id="KW-0663">Pyridoxal phosphate</keyword>
<dbReference type="InterPro" id="IPR037158">
    <property type="entry name" value="Thr_synth_N_sf"/>
</dbReference>
<dbReference type="PANTHER" id="PTHR43515">
    <property type="entry name" value="THREONINE SYNTHASE-LIKE 1"/>
    <property type="match status" value="1"/>
</dbReference>
<sequence>MKYTSTRNKTVSISSSEAIIQGISKDGGLFVPTNIPKLNNIMDLKEMNYKELAFIIMSKFFTDFKSNDLKNCIDKAYDIKFSKKEIAPLVNVGDVFFLELFHGPTLAFKDMALSILPYLLKEAIRINKIDKEVVILTATSGDTGKAALESFANVDGIKIVVFFPEDGVSEIQKRQMITQEGINTFVVGINGNFDDAQNGVKEIFNNNDFANLLYKNNYILSSANSINIGRLIPQIVYYFYGYLTLLKEGKIKNNEKINIVVPTGNFGNILAAYYAKEMGLPINKLICASNENNILTDFINTGIYDKRRELILTSSPSMDILISSNLERLLFHISGEDDMFIRTKMDDLARQGYYKIDNLNLKYFYGAYSTEKQVSFSINNMFVKNKYLIDPHTAVAYNVHEKYKLETCDDTKTIIASTASPFKFGSKVASSIDIDVKNKDEFNIIKELAGKTNIEIPRAIANLENKEVLHENNCNKENMKYLIEKFLEVGGIDD</sequence>
<evidence type="ECO:0000259" key="14">
    <source>
        <dbReference type="Pfam" id="PF14821"/>
    </source>
</evidence>
<dbReference type="EMBL" id="JANJZL010000004">
    <property type="protein sequence ID" value="MCR2044178.1"/>
    <property type="molecule type" value="Genomic_DNA"/>
</dbReference>
<evidence type="ECO:0000259" key="13">
    <source>
        <dbReference type="Pfam" id="PF00291"/>
    </source>
</evidence>
<dbReference type="Proteomes" id="UP001142078">
    <property type="component" value="Unassembled WGS sequence"/>
</dbReference>
<accession>A0A9X2MHK9</accession>
<feature type="domain" description="Threonine synthase N-terminal" evidence="14">
    <location>
        <begin position="2"/>
        <end position="77"/>
    </location>
</feature>
<comment type="pathway">
    <text evidence="3">Amino-acid biosynthesis; L-threonine biosynthesis; L-threonine from L-aspartate: step 5/5.</text>
</comment>
<keyword evidence="8" id="KW-0791">Threonine biosynthesis</keyword>
<evidence type="ECO:0000313" key="15">
    <source>
        <dbReference type="EMBL" id="MCR2044178.1"/>
    </source>
</evidence>
<feature type="modified residue" description="N6-(pyridoxal phosphate)lysine" evidence="12">
    <location>
        <position position="109"/>
    </location>
</feature>
<evidence type="ECO:0000256" key="8">
    <source>
        <dbReference type="ARBA" id="ARBA00022697"/>
    </source>
</evidence>
<name>A0A9X2MHK9_9FIRM</name>
<dbReference type="Gene3D" id="3.40.50.1100">
    <property type="match status" value="2"/>
</dbReference>
<dbReference type="Pfam" id="PF14821">
    <property type="entry name" value="Thr_synth_N"/>
    <property type="match status" value="1"/>
</dbReference>